<gene>
    <name evidence="3" type="ORF">LMG8286_00243</name>
</gene>
<dbReference type="InterPro" id="IPR032466">
    <property type="entry name" value="Metal_Hydrolase"/>
</dbReference>
<dbReference type="RefSeq" id="WP_230056047.1">
    <property type="nucleotide sequence ID" value="NZ_CAJHOE010000001.1"/>
</dbReference>
<dbReference type="InterPro" id="IPR011059">
    <property type="entry name" value="Metal-dep_hydrolase_composite"/>
</dbReference>
<dbReference type="SUPFAM" id="SSF51338">
    <property type="entry name" value="Composite domain of metallo-dependent hydrolases"/>
    <property type="match status" value="1"/>
</dbReference>
<organism evidence="3 4">
    <name type="scientific">Campylobacter suis</name>
    <dbReference type="NCBI Taxonomy" id="2790657"/>
    <lineage>
        <taxon>Bacteria</taxon>
        <taxon>Pseudomonadati</taxon>
        <taxon>Campylobacterota</taxon>
        <taxon>Epsilonproteobacteria</taxon>
        <taxon>Campylobacterales</taxon>
        <taxon>Campylobacteraceae</taxon>
        <taxon>Campylobacter</taxon>
    </lineage>
</organism>
<dbReference type="GO" id="GO:0016787">
    <property type="term" value="F:hydrolase activity"/>
    <property type="evidence" value="ECO:0007669"/>
    <property type="project" value="UniProtKB-KW"/>
</dbReference>
<keyword evidence="4" id="KW-1185">Reference proteome</keyword>
<dbReference type="Proteomes" id="UP000789359">
    <property type="component" value="Unassembled WGS sequence"/>
</dbReference>
<dbReference type="NCBIfam" id="NF006269">
    <property type="entry name" value="PRK08418.1"/>
    <property type="match status" value="1"/>
</dbReference>
<dbReference type="PANTHER" id="PTHR43794">
    <property type="entry name" value="AMINOHYDROLASE SSNA-RELATED"/>
    <property type="match status" value="1"/>
</dbReference>
<dbReference type="InterPro" id="IPR006680">
    <property type="entry name" value="Amidohydro-rel"/>
</dbReference>
<comment type="caution">
    <text evidence="3">The sequence shown here is derived from an EMBL/GenBank/DDBJ whole genome shotgun (WGS) entry which is preliminary data.</text>
</comment>
<evidence type="ECO:0000256" key="1">
    <source>
        <dbReference type="ARBA" id="ARBA00022801"/>
    </source>
</evidence>
<evidence type="ECO:0000259" key="2">
    <source>
        <dbReference type="Pfam" id="PF01979"/>
    </source>
</evidence>
<dbReference type="EC" id="3.5.4.40" evidence="3"/>
<sequence>MQILKAKFIITCDENFTIHKNACIAFDDKILSIGDESELKQRFKGANFSDLGNCIITPALINTHTHLEFSANKTQLIYGDFIAWLGSIVENGAKLACDDEIMQSSLNSMLASGVGTIGAISSFGKDLKILANSQARVVCFNEILGSNEAYAEQNFKAFNERFLQSSRYQNERFAPAISLHAPYSIHPKLAKMAIKFAKAKNLIISTHFMESLHEQRWLKNGSGKFRSHLKRFTPDPKPLYTKEGYFSMFSGVRTLFTHCVYESDFSAFESGLHSVTHCASSNRLLGKRALNLAKLKKANVSLNIGTDGLSSNISLNMFDELRNVLFTHQTSELNSMAKFIFLAATKGGAQALGLENGVLKAGKLVDIAVFAGFDEIEESALVTQLILHTKRALRLYVGGQRLI</sequence>
<dbReference type="EMBL" id="CAJHOE010000001">
    <property type="protein sequence ID" value="CAD7286412.1"/>
    <property type="molecule type" value="Genomic_DNA"/>
</dbReference>
<dbReference type="Gene3D" id="2.30.40.10">
    <property type="entry name" value="Urease, subunit C, domain 1"/>
    <property type="match status" value="1"/>
</dbReference>
<dbReference type="Pfam" id="PF01979">
    <property type="entry name" value="Amidohydro_1"/>
    <property type="match status" value="1"/>
</dbReference>
<dbReference type="Gene3D" id="3.20.20.140">
    <property type="entry name" value="Metal-dependent hydrolases"/>
    <property type="match status" value="1"/>
</dbReference>
<dbReference type="InterPro" id="IPR050287">
    <property type="entry name" value="MTA/SAH_deaminase"/>
</dbReference>
<evidence type="ECO:0000313" key="4">
    <source>
        <dbReference type="Proteomes" id="UP000789359"/>
    </source>
</evidence>
<accession>A0ABN7K1L2</accession>
<dbReference type="SUPFAM" id="SSF51556">
    <property type="entry name" value="Metallo-dependent hydrolases"/>
    <property type="match status" value="1"/>
</dbReference>
<reference evidence="3 4" key="1">
    <citation type="submission" date="2020-11" db="EMBL/GenBank/DDBJ databases">
        <authorList>
            <person name="Peeters C."/>
        </authorList>
    </citation>
    <scope>NUCLEOTIDE SEQUENCE [LARGE SCALE GENOMIC DNA]</scope>
    <source>
        <strain evidence="3 4">LMG 8286</strain>
    </source>
</reference>
<keyword evidence="1 3" id="KW-0378">Hydrolase</keyword>
<dbReference type="PANTHER" id="PTHR43794:SF11">
    <property type="entry name" value="AMIDOHYDROLASE-RELATED DOMAIN-CONTAINING PROTEIN"/>
    <property type="match status" value="1"/>
</dbReference>
<protein>
    <submittedName>
        <fullName evidence="3">Aminodeoxyfutalosine deaminase</fullName>
        <ecNumber evidence="3">3.5.4.40</ecNumber>
    </submittedName>
</protein>
<evidence type="ECO:0000313" key="3">
    <source>
        <dbReference type="EMBL" id="CAD7286412.1"/>
    </source>
</evidence>
<proteinExistence type="predicted"/>
<feature type="domain" description="Amidohydrolase-related" evidence="2">
    <location>
        <begin position="55"/>
        <end position="376"/>
    </location>
</feature>
<name>A0ABN7K1L2_9BACT</name>